<dbReference type="AlphaFoldDB" id="M2NE02"/>
<reference evidence="2 3" key="1">
    <citation type="submission" date="2013-02" db="EMBL/GenBank/DDBJ databases">
        <title>The Genome Sequence of Lactobacillus catenaformis F0143.</title>
        <authorList>
            <consortium name="The Broad Institute Genome Sequencing Platform"/>
            <person name="Earl A."/>
            <person name="Ward D."/>
            <person name="Feldgarden M."/>
            <person name="Gevers D."/>
            <person name="Izard J."/>
            <person name="Blanton J.M."/>
            <person name="Mathney J."/>
            <person name="Dewhirst F.E."/>
            <person name="Young S.K."/>
            <person name="Zeng Q."/>
            <person name="Gargeya S."/>
            <person name="Fitzgerald M."/>
            <person name="Haas B."/>
            <person name="Abouelleil A."/>
            <person name="Alvarado L."/>
            <person name="Arachchi H.M."/>
            <person name="Berlin A."/>
            <person name="Chapman S.B."/>
            <person name="Gearin G."/>
            <person name="Goldberg J."/>
            <person name="Griggs A."/>
            <person name="Gujja S."/>
            <person name="Hansen M."/>
            <person name="Heiman D."/>
            <person name="Howarth C."/>
            <person name="Larimer J."/>
            <person name="Lui A."/>
            <person name="MacDonald P.J.P."/>
            <person name="McCowen C."/>
            <person name="Montmayeur A."/>
            <person name="Murphy C."/>
            <person name="Neiman D."/>
            <person name="Pearson M."/>
            <person name="Priest M."/>
            <person name="Roberts A."/>
            <person name="Saif S."/>
            <person name="Shea T."/>
            <person name="Sisk P."/>
            <person name="Stolte C."/>
            <person name="Sykes S."/>
            <person name="Wortman J."/>
            <person name="Nusbaum C."/>
            <person name="Birren B."/>
        </authorList>
    </citation>
    <scope>NUCLEOTIDE SEQUENCE [LARGE SCALE GENOMIC DNA]</scope>
    <source>
        <strain evidence="2 3">OT 569</strain>
    </source>
</reference>
<keyword evidence="3" id="KW-1185">Reference proteome</keyword>
<dbReference type="BioCyc" id="ECAT999415-HMP:GTTI-1404-MONOMER"/>
<evidence type="ECO:0000313" key="3">
    <source>
        <dbReference type="Proteomes" id="UP000011758"/>
    </source>
</evidence>
<dbReference type="InterPro" id="IPR041033">
    <property type="entry name" value="SpaA_PFL_dom_1"/>
</dbReference>
<sequence length="100" mass="11592">MVEFILERKDNRDIEVKENNTFVNKGKSITLTTDKDGIANIKGLRAATYIMRENKAPNRIEFDVNDPIKKEFTVSDNDIEGKEYKIENKKKTTDINVEKI</sequence>
<proteinExistence type="predicted"/>
<dbReference type="EMBL" id="AGEJ01000021">
    <property type="protein sequence ID" value="EMD16443.1"/>
    <property type="molecule type" value="Genomic_DNA"/>
</dbReference>
<dbReference type="Proteomes" id="UP000011758">
    <property type="component" value="Unassembled WGS sequence"/>
</dbReference>
<organism evidence="2 3">
    <name type="scientific">Eggerthia catenaformis OT 569 = DSM 20559</name>
    <dbReference type="NCBI Taxonomy" id="999415"/>
    <lineage>
        <taxon>Bacteria</taxon>
        <taxon>Bacillati</taxon>
        <taxon>Bacillota</taxon>
        <taxon>Erysipelotrichia</taxon>
        <taxon>Erysipelotrichales</taxon>
        <taxon>Coprobacillaceae</taxon>
        <taxon>Eggerthia</taxon>
    </lineage>
</organism>
<feature type="domain" description="SpaA-like prealbumin fold" evidence="1">
    <location>
        <begin position="19"/>
        <end position="88"/>
    </location>
</feature>
<dbReference type="Gene3D" id="2.60.40.10">
    <property type="entry name" value="Immunoglobulins"/>
    <property type="match status" value="1"/>
</dbReference>
<evidence type="ECO:0000313" key="2">
    <source>
        <dbReference type="EMBL" id="EMD16443.1"/>
    </source>
</evidence>
<dbReference type="InterPro" id="IPR013783">
    <property type="entry name" value="Ig-like_fold"/>
</dbReference>
<protein>
    <recommendedName>
        <fullName evidence="1">SpaA-like prealbumin fold domain-containing protein</fullName>
    </recommendedName>
</protein>
<evidence type="ECO:0000259" key="1">
    <source>
        <dbReference type="Pfam" id="PF17802"/>
    </source>
</evidence>
<name>M2NE02_9FIRM</name>
<comment type="caution">
    <text evidence="2">The sequence shown here is derived from an EMBL/GenBank/DDBJ whole genome shotgun (WGS) entry which is preliminary data.</text>
</comment>
<dbReference type="OrthoDB" id="2178703at2"/>
<accession>M2NE02</accession>
<dbReference type="Pfam" id="PF17802">
    <property type="entry name" value="SpaA"/>
    <property type="match status" value="1"/>
</dbReference>
<gene>
    <name evidence="2" type="ORF">HMPREF9943_01369</name>
</gene>